<comment type="caution">
    <text evidence="2">The sequence shown here is derived from an EMBL/GenBank/DDBJ whole genome shotgun (WGS) entry which is preliminary data.</text>
</comment>
<feature type="compositionally biased region" description="Basic and acidic residues" evidence="1">
    <location>
        <begin position="337"/>
        <end position="585"/>
    </location>
</feature>
<dbReference type="PANTHER" id="PTHR38709">
    <property type="entry name" value="SI:CH73-193C12.2-RELATED"/>
    <property type="match status" value="1"/>
</dbReference>
<protein>
    <submittedName>
        <fullName evidence="2">13893_t:CDS:1</fullName>
    </submittedName>
</protein>
<dbReference type="Proteomes" id="UP000789342">
    <property type="component" value="Unassembled WGS sequence"/>
</dbReference>
<feature type="compositionally biased region" description="Polar residues" evidence="1">
    <location>
        <begin position="212"/>
        <end position="230"/>
    </location>
</feature>
<feature type="compositionally biased region" description="Polar residues" evidence="1">
    <location>
        <begin position="142"/>
        <end position="151"/>
    </location>
</feature>
<dbReference type="GO" id="GO:0005856">
    <property type="term" value="C:cytoskeleton"/>
    <property type="evidence" value="ECO:0007669"/>
    <property type="project" value="TreeGrafter"/>
</dbReference>
<evidence type="ECO:0000256" key="1">
    <source>
        <dbReference type="SAM" id="MobiDB-lite"/>
    </source>
</evidence>
<organism evidence="2 3">
    <name type="scientific">Acaulospora morrowiae</name>
    <dbReference type="NCBI Taxonomy" id="94023"/>
    <lineage>
        <taxon>Eukaryota</taxon>
        <taxon>Fungi</taxon>
        <taxon>Fungi incertae sedis</taxon>
        <taxon>Mucoromycota</taxon>
        <taxon>Glomeromycotina</taxon>
        <taxon>Glomeromycetes</taxon>
        <taxon>Diversisporales</taxon>
        <taxon>Acaulosporaceae</taxon>
        <taxon>Acaulospora</taxon>
    </lineage>
</organism>
<gene>
    <name evidence="2" type="ORF">AMORRO_LOCUS14702</name>
</gene>
<dbReference type="EMBL" id="CAJVPV010030476">
    <property type="protein sequence ID" value="CAG8740852.1"/>
    <property type="molecule type" value="Genomic_DNA"/>
</dbReference>
<keyword evidence="3" id="KW-1185">Reference proteome</keyword>
<feature type="non-terminal residue" evidence="2">
    <location>
        <position position="585"/>
    </location>
</feature>
<feature type="region of interest" description="Disordered" evidence="1">
    <location>
        <begin position="316"/>
        <end position="585"/>
    </location>
</feature>
<accession>A0A9N9IMG7</accession>
<feature type="compositionally biased region" description="Basic residues" evidence="1">
    <location>
        <begin position="176"/>
        <end position="189"/>
    </location>
</feature>
<evidence type="ECO:0000313" key="2">
    <source>
        <dbReference type="EMBL" id="CAG8740852.1"/>
    </source>
</evidence>
<feature type="compositionally biased region" description="Low complexity" evidence="1">
    <location>
        <begin position="46"/>
        <end position="61"/>
    </location>
</feature>
<evidence type="ECO:0000313" key="3">
    <source>
        <dbReference type="Proteomes" id="UP000789342"/>
    </source>
</evidence>
<dbReference type="OrthoDB" id="514777at2759"/>
<proteinExistence type="predicted"/>
<dbReference type="PANTHER" id="PTHR38709:SF1">
    <property type="entry name" value="DREBRIN"/>
    <property type="match status" value="1"/>
</dbReference>
<feature type="compositionally biased region" description="Polar residues" evidence="1">
    <location>
        <begin position="75"/>
        <end position="100"/>
    </location>
</feature>
<feature type="region of interest" description="Disordered" evidence="1">
    <location>
        <begin position="1"/>
        <end position="234"/>
    </location>
</feature>
<reference evidence="2" key="1">
    <citation type="submission" date="2021-06" db="EMBL/GenBank/DDBJ databases">
        <authorList>
            <person name="Kallberg Y."/>
            <person name="Tangrot J."/>
            <person name="Rosling A."/>
        </authorList>
    </citation>
    <scope>NUCLEOTIDE SEQUENCE</scope>
    <source>
        <strain evidence="2">CL551</strain>
    </source>
</reference>
<name>A0A9N9IMG7_9GLOM</name>
<feature type="compositionally biased region" description="Low complexity" evidence="1">
    <location>
        <begin position="164"/>
        <end position="175"/>
    </location>
</feature>
<dbReference type="AlphaFoldDB" id="A0A9N9IMG7"/>
<feature type="compositionally biased region" description="Low complexity" evidence="1">
    <location>
        <begin position="1"/>
        <end position="18"/>
    </location>
</feature>
<feature type="compositionally biased region" description="Pro residues" evidence="1">
    <location>
        <begin position="153"/>
        <end position="162"/>
    </location>
</feature>
<feature type="compositionally biased region" description="Polar residues" evidence="1">
    <location>
        <begin position="108"/>
        <end position="135"/>
    </location>
</feature>
<sequence>PSVNPPLSSSPVQPSLVSGGNLPPPLPKSGPTFGTVTVRGSSEELVQPTPTQPAVAPTGPGSITGVAVAKPLATRIQNEIPRTQSAPPLLNLQDSTNAKNVGQPPGHQMNSVTPRTQQQLSTATPLQSISTSNPPHNRKDSVSSTVSSNDGQQPPPFHPHQPQPHHNNYNQQHAHPQYHSRHIHQHHKGPPQGVPNHFQQKNRDRSVPGTIPPSSHSNPQTVPNQAQTPIPLTGPQAAIPVPMWQQYGHGHGRSYESFYPGYYAPTVYMPVLQRPPMQVTHHMQPTVSPYTPPGQKNHAVQIINPADRSVVVPSIQHNTHVPQAVKKEEVPTPTVFDAKRIDDLPKEKEQASDNDKKESKAVRIVDPVERDKIEREKREKEQREENERKERERAEREEKERLEREKKEREEKERLEREEKEKKEREEKERKEREEKERKEREERERKEREERERKEREERERREREEKERKEREERERKEREEKERKEREEKERKEREEKERKEREEKERKEREEQERKEREEKERKEREEKERKEREEKERMEKERLEREEKERREREEAEQREKEQLERNAQERERIEKEEME</sequence>
<feature type="non-terminal residue" evidence="2">
    <location>
        <position position="1"/>
    </location>
</feature>